<feature type="signal peptide" evidence="2">
    <location>
        <begin position="1"/>
        <end position="28"/>
    </location>
</feature>
<reference evidence="3 4" key="1">
    <citation type="journal article" date="2011" name="J. Gen. Appl. Microbiol.">
        <title>Draft genome sequencing of the enigmatic yeast Saitoella complicata.</title>
        <authorList>
            <person name="Nishida H."/>
            <person name="Hamamoto M."/>
            <person name="Sugiyama J."/>
        </authorList>
    </citation>
    <scope>NUCLEOTIDE SEQUENCE [LARGE SCALE GENOMIC DNA]</scope>
    <source>
        <strain evidence="3 4">NRRL Y-17804</strain>
    </source>
</reference>
<reference evidence="3 4" key="2">
    <citation type="journal article" date="2014" name="J. Gen. Appl. Microbiol.">
        <title>The early diverging ascomycetous budding yeast Saitoella complicata has three histone deacetylases belonging to the Clr6, Hos2, and Rpd3 lineages.</title>
        <authorList>
            <person name="Nishida H."/>
            <person name="Matsumoto T."/>
            <person name="Kondo S."/>
            <person name="Hamamoto M."/>
            <person name="Yoshikawa H."/>
        </authorList>
    </citation>
    <scope>NUCLEOTIDE SEQUENCE [LARGE SCALE GENOMIC DNA]</scope>
    <source>
        <strain evidence="3 4">NRRL Y-17804</strain>
    </source>
</reference>
<accession>A0A0E9N972</accession>
<dbReference type="Proteomes" id="UP000033140">
    <property type="component" value="Unassembled WGS sequence"/>
</dbReference>
<evidence type="ECO:0000313" key="3">
    <source>
        <dbReference type="EMBL" id="GAO46359.1"/>
    </source>
</evidence>
<evidence type="ECO:0000313" key="4">
    <source>
        <dbReference type="Proteomes" id="UP000033140"/>
    </source>
</evidence>
<evidence type="ECO:0008006" key="5">
    <source>
        <dbReference type="Google" id="ProtNLM"/>
    </source>
</evidence>
<protein>
    <recommendedName>
        <fullName evidence="5">Secreted protein</fullName>
    </recommendedName>
</protein>
<evidence type="ECO:0000256" key="2">
    <source>
        <dbReference type="SAM" id="SignalP"/>
    </source>
</evidence>
<dbReference type="AlphaFoldDB" id="A0A0E9N972"/>
<name>A0A0E9N972_SAICN</name>
<feature type="compositionally biased region" description="Low complexity" evidence="1">
    <location>
        <begin position="151"/>
        <end position="174"/>
    </location>
</feature>
<feature type="chain" id="PRO_5002430212" description="Secreted protein" evidence="2">
    <location>
        <begin position="29"/>
        <end position="174"/>
    </location>
</feature>
<keyword evidence="2" id="KW-0732">Signal</keyword>
<reference evidence="3 4" key="3">
    <citation type="journal article" date="2015" name="Genome Announc.">
        <title>Draft Genome Sequence of the Archiascomycetous Yeast Saitoella complicata.</title>
        <authorList>
            <person name="Yamauchi K."/>
            <person name="Kondo S."/>
            <person name="Hamamoto M."/>
            <person name="Takahashi Y."/>
            <person name="Ogura Y."/>
            <person name="Hayashi T."/>
            <person name="Nishida H."/>
        </authorList>
    </citation>
    <scope>NUCLEOTIDE SEQUENCE [LARGE SCALE GENOMIC DNA]</scope>
    <source>
        <strain evidence="3 4">NRRL Y-17804</strain>
    </source>
</reference>
<keyword evidence="4" id="KW-1185">Reference proteome</keyword>
<proteinExistence type="predicted"/>
<evidence type="ECO:0000256" key="1">
    <source>
        <dbReference type="SAM" id="MobiDB-lite"/>
    </source>
</evidence>
<organism evidence="3 4">
    <name type="scientific">Saitoella complicata (strain BCRC 22490 / CBS 7301 / JCM 7358 / NBRC 10748 / NRRL Y-17804)</name>
    <dbReference type="NCBI Taxonomy" id="698492"/>
    <lineage>
        <taxon>Eukaryota</taxon>
        <taxon>Fungi</taxon>
        <taxon>Dikarya</taxon>
        <taxon>Ascomycota</taxon>
        <taxon>Taphrinomycotina</taxon>
        <taxon>Taphrinomycotina incertae sedis</taxon>
        <taxon>Saitoella</taxon>
    </lineage>
</organism>
<dbReference type="EMBL" id="BACD03000003">
    <property type="protein sequence ID" value="GAO46359.1"/>
    <property type="molecule type" value="Genomic_DNA"/>
</dbReference>
<feature type="region of interest" description="Disordered" evidence="1">
    <location>
        <begin position="146"/>
        <end position="174"/>
    </location>
</feature>
<gene>
    <name evidence="3" type="ORF">G7K_0591-t1</name>
</gene>
<comment type="caution">
    <text evidence="3">The sequence shown here is derived from an EMBL/GenBank/DDBJ whole genome shotgun (WGS) entry which is preliminary data.</text>
</comment>
<sequence>MSLSVLGYLALRCFVWLLLRSYSTGAAGSILAGHVFLPNNTVNHLLRCGHLPELISRQRRCVLKGKSRTDHRKRITICNSNPDVRQSCQIRGNGEDSGYAITLELLEQMDRAGHGHGAGIAVVEKDAGSPPPFVLRYTRIHLESDTRFPRYRPQSQQYSRSRSTRSISTHSIAF</sequence>